<dbReference type="InterPro" id="IPR036885">
    <property type="entry name" value="SWIB_MDM2_dom_sf"/>
</dbReference>
<dbReference type="SUPFAM" id="SSF47592">
    <property type="entry name" value="SWIB/MDM2 domain"/>
    <property type="match status" value="1"/>
</dbReference>
<feature type="compositionally biased region" description="Basic and acidic residues" evidence="1">
    <location>
        <begin position="135"/>
        <end position="146"/>
    </location>
</feature>
<organism evidence="3 4">
    <name type="scientific">Helicostylum pulchrum</name>
    <dbReference type="NCBI Taxonomy" id="562976"/>
    <lineage>
        <taxon>Eukaryota</taxon>
        <taxon>Fungi</taxon>
        <taxon>Fungi incertae sedis</taxon>
        <taxon>Mucoromycota</taxon>
        <taxon>Mucoromycotina</taxon>
        <taxon>Mucoromycetes</taxon>
        <taxon>Mucorales</taxon>
        <taxon>Mucorineae</taxon>
        <taxon>Mucoraceae</taxon>
        <taxon>Helicostylum</taxon>
    </lineage>
</organism>
<sequence length="307" mass="35103">MDSNNDMLLSDLLFSWGSNNNINNNNIYDDPLSSSNELLVEDSSLLAMNSNIHYESLNQYQEPFNCSNDNTFYDLFPQEKLQFIINDNTEPSSSQLMLHQQAVYTNHSPIVEPFTDNKPQVVVQKKNNSNKRKKAPAEQDNKLQERKKPKKKKKKKEDVDPNAPPKPKRITGLNKPLLLSDSLQVIMEGATELSRPEIVKRLWNYIKSNQLQDPADRRFILCDEKLKCIFQKDRVNSFGMNRDLSAHLTKKEVPCTQDSSSITPSIISNTNQSLMIEDFSPVSTAETPDIMTPSDSEIFLQKWCSSL</sequence>
<gene>
    <name evidence="3" type="ORF">HPULCUR_003544</name>
</gene>
<dbReference type="PANTHER" id="PTHR13844">
    <property type="entry name" value="SWI/SNF-RELATED MATRIX-ASSOCIATED ACTIN-DEPENDENT REGULATOR OF CHROMATIN SUBFAMILY D"/>
    <property type="match status" value="1"/>
</dbReference>
<dbReference type="PROSITE" id="PS51925">
    <property type="entry name" value="SWIB_MDM2"/>
    <property type="match status" value="1"/>
</dbReference>
<dbReference type="Gene3D" id="1.10.245.10">
    <property type="entry name" value="SWIB/MDM2 domain"/>
    <property type="match status" value="1"/>
</dbReference>
<evidence type="ECO:0000313" key="3">
    <source>
        <dbReference type="EMBL" id="GAA5798144.1"/>
    </source>
</evidence>
<dbReference type="SMART" id="SM00151">
    <property type="entry name" value="SWIB"/>
    <property type="match status" value="1"/>
</dbReference>
<feature type="region of interest" description="Disordered" evidence="1">
    <location>
        <begin position="125"/>
        <end position="174"/>
    </location>
</feature>
<comment type="caution">
    <text evidence="3">The sequence shown here is derived from an EMBL/GenBank/DDBJ whole genome shotgun (WGS) entry which is preliminary data.</text>
</comment>
<dbReference type="CDD" id="cd10567">
    <property type="entry name" value="SWIB-MDM2_like"/>
    <property type="match status" value="1"/>
</dbReference>
<dbReference type="EMBL" id="BAABUJ010000009">
    <property type="protein sequence ID" value="GAA5798144.1"/>
    <property type="molecule type" value="Genomic_DNA"/>
</dbReference>
<dbReference type="Pfam" id="PF02201">
    <property type="entry name" value="SWIB"/>
    <property type="match status" value="1"/>
</dbReference>
<protein>
    <recommendedName>
        <fullName evidence="2">DM2 domain-containing protein</fullName>
    </recommendedName>
</protein>
<accession>A0ABP9XTP2</accession>
<evidence type="ECO:0000256" key="1">
    <source>
        <dbReference type="SAM" id="MobiDB-lite"/>
    </source>
</evidence>
<proteinExistence type="predicted"/>
<dbReference type="InterPro" id="IPR003121">
    <property type="entry name" value="SWIB_MDM2_domain"/>
</dbReference>
<keyword evidence="4" id="KW-1185">Reference proteome</keyword>
<dbReference type="InterPro" id="IPR019835">
    <property type="entry name" value="SWIB_domain"/>
</dbReference>
<reference evidence="3 4" key="1">
    <citation type="submission" date="2024-04" db="EMBL/GenBank/DDBJ databases">
        <title>genome sequences of Mucor flavus KT1a and Helicostylum pulchrum KT1b strains isolation_sourced from the surface of a dry-aged beef.</title>
        <authorList>
            <person name="Toyotome T."/>
            <person name="Hosono M."/>
            <person name="Torimaru M."/>
            <person name="Fukuda K."/>
            <person name="Mikami N."/>
        </authorList>
    </citation>
    <scope>NUCLEOTIDE SEQUENCE [LARGE SCALE GENOMIC DNA]</scope>
    <source>
        <strain evidence="3 4">KT1b</strain>
    </source>
</reference>
<evidence type="ECO:0000313" key="4">
    <source>
        <dbReference type="Proteomes" id="UP001476247"/>
    </source>
</evidence>
<feature type="domain" description="DM2" evidence="2">
    <location>
        <begin position="172"/>
        <end position="250"/>
    </location>
</feature>
<evidence type="ECO:0000259" key="2">
    <source>
        <dbReference type="PROSITE" id="PS51925"/>
    </source>
</evidence>
<name>A0ABP9XTP2_9FUNG</name>
<dbReference type="Proteomes" id="UP001476247">
    <property type="component" value="Unassembled WGS sequence"/>
</dbReference>